<reference evidence="3" key="1">
    <citation type="journal article" date="2021" name="PeerJ">
        <title>Extensive microbial diversity within the chicken gut microbiome revealed by metagenomics and culture.</title>
        <authorList>
            <person name="Gilroy R."/>
            <person name="Ravi A."/>
            <person name="Getino M."/>
            <person name="Pursley I."/>
            <person name="Horton D.L."/>
            <person name="Alikhan N.F."/>
            <person name="Baker D."/>
            <person name="Gharbi K."/>
            <person name="Hall N."/>
            <person name="Watson M."/>
            <person name="Adriaenssens E.M."/>
            <person name="Foster-Nyarko E."/>
            <person name="Jarju S."/>
            <person name="Secka A."/>
            <person name="Antonio M."/>
            <person name="Oren A."/>
            <person name="Chaudhuri R.R."/>
            <person name="La Ragione R."/>
            <person name="Hildebrand F."/>
            <person name="Pallen M.J."/>
        </authorList>
    </citation>
    <scope>NUCLEOTIDE SEQUENCE</scope>
    <source>
        <strain evidence="3">ChiHecec2B26-12326</strain>
    </source>
</reference>
<comment type="caution">
    <text evidence="3">The sequence shown here is derived from an EMBL/GenBank/DDBJ whole genome shotgun (WGS) entry which is preliminary data.</text>
</comment>
<sequence length="491" mass="55997">MRRKNEQEGTSWEDLLRYMRNDLPKERMSEVERSIRRNGEAETVYHNMMFNYHYNRSYADALIGVDEEEFEKNRDENRGNLENESLKKKQTKITHLKNEDVMKTVEELNGAKNVKNVQNAVEALRPDIERMMQAEPKDFQRYGVQVLMERYEINEDAARKIVDELLAGIHEFDEQYKALQQGENRVEKLLDSKTDEEKKNLLVQSLAALEVLKTSDDLADAGDLQEAIAKYESMPYEELLALFTQKINEGECFDELVQQMEGVRTLNKEEMEKLRTFLKEHGKAYKFYVALALYMGHCDQKIDLSAGEEVNPKMIGASAAAAVTIAQISAENVDEPTWRRWMKFVFGALYYVSITVAGMFLAVSIGLMIVTGLMLMFGQGIIAAILAIGAGVAVSIMLTNKVMEFVDWSVDALEEPYDWVVNKLVEWCQKLKAIWEKKMRPTQAEEAKEPEATTSTSAQAATEENAPRETEQASESTVVTPPVQTLNPFAF</sequence>
<dbReference type="EMBL" id="DXEN01000055">
    <property type="protein sequence ID" value="HIX86399.1"/>
    <property type="molecule type" value="Genomic_DNA"/>
</dbReference>
<keyword evidence="2" id="KW-0472">Membrane</keyword>
<dbReference type="Proteomes" id="UP000823847">
    <property type="component" value="Unassembled WGS sequence"/>
</dbReference>
<reference evidence="3" key="2">
    <citation type="submission" date="2021-04" db="EMBL/GenBank/DDBJ databases">
        <authorList>
            <person name="Gilroy R."/>
        </authorList>
    </citation>
    <scope>NUCLEOTIDE SEQUENCE</scope>
    <source>
        <strain evidence="3">ChiHecec2B26-12326</strain>
    </source>
</reference>
<feature type="compositionally biased region" description="Low complexity" evidence="1">
    <location>
        <begin position="452"/>
        <end position="464"/>
    </location>
</feature>
<keyword evidence="2" id="KW-0812">Transmembrane</keyword>
<evidence type="ECO:0000256" key="2">
    <source>
        <dbReference type="SAM" id="Phobius"/>
    </source>
</evidence>
<evidence type="ECO:0000256" key="1">
    <source>
        <dbReference type="SAM" id="MobiDB-lite"/>
    </source>
</evidence>
<feature type="region of interest" description="Disordered" evidence="1">
    <location>
        <begin position="442"/>
        <end position="491"/>
    </location>
</feature>
<feature type="transmembrane region" description="Helical" evidence="2">
    <location>
        <begin position="376"/>
        <end position="398"/>
    </location>
</feature>
<keyword evidence="2" id="KW-1133">Transmembrane helix</keyword>
<name>A0A9D1XRZ3_9BACT</name>
<protein>
    <recommendedName>
        <fullName evidence="5">Transmembrane protein</fullName>
    </recommendedName>
</protein>
<evidence type="ECO:0008006" key="5">
    <source>
        <dbReference type="Google" id="ProtNLM"/>
    </source>
</evidence>
<evidence type="ECO:0000313" key="4">
    <source>
        <dbReference type="Proteomes" id="UP000823847"/>
    </source>
</evidence>
<gene>
    <name evidence="3" type="ORF">H9848_07315</name>
</gene>
<dbReference type="AlphaFoldDB" id="A0A9D1XRZ3"/>
<organism evidence="3 4">
    <name type="scientific">Candidatus Parabacteroides intestinigallinarum</name>
    <dbReference type="NCBI Taxonomy" id="2838722"/>
    <lineage>
        <taxon>Bacteria</taxon>
        <taxon>Pseudomonadati</taxon>
        <taxon>Bacteroidota</taxon>
        <taxon>Bacteroidia</taxon>
        <taxon>Bacteroidales</taxon>
        <taxon>Tannerellaceae</taxon>
        <taxon>Parabacteroides</taxon>
    </lineage>
</organism>
<accession>A0A9D1XRZ3</accession>
<feature type="transmembrane region" description="Helical" evidence="2">
    <location>
        <begin position="348"/>
        <end position="370"/>
    </location>
</feature>
<feature type="compositionally biased region" description="Basic and acidic residues" evidence="1">
    <location>
        <begin position="442"/>
        <end position="451"/>
    </location>
</feature>
<proteinExistence type="predicted"/>
<evidence type="ECO:0000313" key="3">
    <source>
        <dbReference type="EMBL" id="HIX86399.1"/>
    </source>
</evidence>
<feature type="compositionally biased region" description="Polar residues" evidence="1">
    <location>
        <begin position="473"/>
        <end position="491"/>
    </location>
</feature>